<evidence type="ECO:0000313" key="2">
    <source>
        <dbReference type="EMBL" id="KAK2552523.1"/>
    </source>
</evidence>
<comment type="caution">
    <text evidence="2">The sequence shown here is derived from an EMBL/GenBank/DDBJ whole genome shotgun (WGS) entry which is preliminary data.</text>
</comment>
<reference evidence="2" key="2">
    <citation type="journal article" date="2023" name="Science">
        <title>Genomic signatures of disease resistance in endangered staghorn corals.</title>
        <authorList>
            <person name="Vollmer S.V."/>
            <person name="Selwyn J.D."/>
            <person name="Despard B.A."/>
            <person name="Roesel C.L."/>
        </authorList>
    </citation>
    <scope>NUCLEOTIDE SEQUENCE</scope>
    <source>
        <strain evidence="2">K2</strain>
    </source>
</reference>
<keyword evidence="2" id="KW-0647">Proteasome</keyword>
<feature type="domain" description="Proteasome activator Blm10 middle HEAT repeats region" evidence="1">
    <location>
        <begin position="241"/>
        <end position="421"/>
    </location>
</feature>
<dbReference type="EMBL" id="JARQWQ010000086">
    <property type="protein sequence ID" value="KAK2552523.1"/>
    <property type="molecule type" value="Genomic_DNA"/>
</dbReference>
<dbReference type="PANTHER" id="PTHR32170">
    <property type="entry name" value="PROTEASOME ACTIVATOR COMPLEX SUBUNIT 4"/>
    <property type="match status" value="1"/>
</dbReference>
<name>A0AAD9Q0S8_ACRCE</name>
<dbReference type="SUPFAM" id="SSF48371">
    <property type="entry name" value="ARM repeat"/>
    <property type="match status" value="1"/>
</dbReference>
<dbReference type="InterPro" id="IPR016024">
    <property type="entry name" value="ARM-type_fold"/>
</dbReference>
<dbReference type="GO" id="GO:0070628">
    <property type="term" value="F:proteasome binding"/>
    <property type="evidence" value="ECO:0007669"/>
    <property type="project" value="InterPro"/>
</dbReference>
<proteinExistence type="predicted"/>
<sequence>MLDFKPQKEIVYNRFLPYKDQLDEESNKFLSEIKYNLGRAVIFKETSPGVLYWSNRLTNYLKLYGRKFSKEDHLNFVHIFFELTCAPNLDPQYVIAFGHVLIQLLKKRELLSRDDLVLPWRPLHDLVKFTFYSKYEVVGLKKHPLKLEETVKHVVRVSRVYFSEDSTQEMLDEWRPLMCPYDVTFGKAMFFFSLFLPTTLPPEKHDKSIKLWFDELLGIWQSCTNSSRWEEHHSSATQDHLNKLFRALESFYHPSNNGRYTGKLQRFLYNLPKEMIKRLHREKFPKKSWETPIPEEFKLTDDELTSFVECIKPAVMLAVFNKTGSFDAAGALQNLSLIKPDVVLPTLLDKLYVALATLTEPHQLTATLNCVTSVARALVRPDASYPAGRRHVLTLLQLGTFMFISTVVCLVPVVDCSEAVGVVEMTEEEKELCLATAQCFVMIENSSFENTSELDSTTMKADQRHSLEGMMGMGVASTFHAILMQSSPKIFQSALEQLFAFCSNKVLETKVAGKMASDMCRAAARVMEGMSQEEEVDDQLLWNLQILSEVVRSSGVLEYKEKLVAVIKATIHLKCKEAATLGATDWGQPGDLDNLNIQWHIPNEEEKLLAKELLDTFLQPELTKVEKEELQQCLNIIAGCLLGAAILLPDWDRPPLENIGLKTLVSRGRFRNSAEMAPAVSMGEENSRARIAELIHKLLGKIHLIIYDLLMLHVGGQRDEFDSRWRSATSVKRAMEDRLAGKKKHVRPLLIERVQLQHEMRVLDRVSTQLTSLHKVLLDDLFKLATTVYTEVRIKAQRVLSSCIDVFDYFARTLIPPTLSKLQDSPDVSHEEFKGALYVLLNNRMLFLVVHYWEVMVDVWPAIVKAKRLLSSSNPEPRTRLKQPFALTDSVLPDESQMQEAVEAWKATRETNLKRWRYLQICFNFVNLLIRYDVPLPANAVKLCVKFLNHDALVIRKVAIDAVGAILKQQKRAHPKIIVNPYSLGKAGVHCVCLTLVYQNHQPE</sequence>
<dbReference type="Pfam" id="PF16507">
    <property type="entry name" value="HEAT_PSME4_mid"/>
    <property type="match status" value="2"/>
</dbReference>
<reference evidence="2" key="1">
    <citation type="journal article" date="2023" name="G3 (Bethesda)">
        <title>Whole genome assembly and annotation of the endangered Caribbean coral Acropora cervicornis.</title>
        <authorList>
            <person name="Selwyn J.D."/>
            <person name="Vollmer S.V."/>
        </authorList>
    </citation>
    <scope>NUCLEOTIDE SEQUENCE</scope>
    <source>
        <strain evidence="2">K2</strain>
    </source>
</reference>
<dbReference type="GO" id="GO:0005634">
    <property type="term" value="C:nucleus"/>
    <property type="evidence" value="ECO:0007669"/>
    <property type="project" value="TreeGrafter"/>
</dbReference>
<accession>A0AAD9Q0S8</accession>
<dbReference type="AlphaFoldDB" id="A0AAD9Q0S8"/>
<dbReference type="PANTHER" id="PTHR32170:SF3">
    <property type="entry name" value="PROTEASOME ACTIVATOR COMPLEX SUBUNIT 4"/>
    <property type="match status" value="1"/>
</dbReference>
<organism evidence="2 3">
    <name type="scientific">Acropora cervicornis</name>
    <name type="common">Staghorn coral</name>
    <dbReference type="NCBI Taxonomy" id="6130"/>
    <lineage>
        <taxon>Eukaryota</taxon>
        <taxon>Metazoa</taxon>
        <taxon>Cnidaria</taxon>
        <taxon>Anthozoa</taxon>
        <taxon>Hexacorallia</taxon>
        <taxon>Scleractinia</taxon>
        <taxon>Astrocoeniina</taxon>
        <taxon>Acroporidae</taxon>
        <taxon>Acropora</taxon>
    </lineage>
</organism>
<dbReference type="GO" id="GO:0016504">
    <property type="term" value="F:peptidase activator activity"/>
    <property type="evidence" value="ECO:0007669"/>
    <property type="project" value="InterPro"/>
</dbReference>
<dbReference type="GO" id="GO:0010499">
    <property type="term" value="P:proteasomal ubiquitin-independent protein catabolic process"/>
    <property type="evidence" value="ECO:0007669"/>
    <property type="project" value="TreeGrafter"/>
</dbReference>
<dbReference type="InterPro" id="IPR032430">
    <property type="entry name" value="Blm10_mid"/>
</dbReference>
<keyword evidence="3" id="KW-1185">Reference proteome</keyword>
<feature type="domain" description="Proteasome activator Blm10 middle HEAT repeats region" evidence="1">
    <location>
        <begin position="576"/>
        <end position="627"/>
    </location>
</feature>
<dbReference type="InterPro" id="IPR035309">
    <property type="entry name" value="PSME4"/>
</dbReference>
<evidence type="ECO:0000313" key="3">
    <source>
        <dbReference type="Proteomes" id="UP001249851"/>
    </source>
</evidence>
<dbReference type="GO" id="GO:0005829">
    <property type="term" value="C:cytosol"/>
    <property type="evidence" value="ECO:0007669"/>
    <property type="project" value="TreeGrafter"/>
</dbReference>
<evidence type="ECO:0000259" key="1">
    <source>
        <dbReference type="Pfam" id="PF16507"/>
    </source>
</evidence>
<dbReference type="GO" id="GO:0000502">
    <property type="term" value="C:proteasome complex"/>
    <property type="evidence" value="ECO:0007669"/>
    <property type="project" value="UniProtKB-KW"/>
</dbReference>
<gene>
    <name evidence="2" type="ORF">P5673_026367</name>
</gene>
<dbReference type="Proteomes" id="UP001249851">
    <property type="component" value="Unassembled WGS sequence"/>
</dbReference>
<protein>
    <submittedName>
        <fullName evidence="2">Proteasome activator complex subunit 4</fullName>
    </submittedName>
</protein>